<dbReference type="AlphaFoldDB" id="X0T1N1"/>
<dbReference type="GO" id="GO:0009166">
    <property type="term" value="P:nucleotide catabolic process"/>
    <property type="evidence" value="ECO:0007669"/>
    <property type="project" value="InterPro"/>
</dbReference>
<name>X0T1N1_9ZZZZ</name>
<proteinExistence type="predicted"/>
<comment type="caution">
    <text evidence="1">The sequence shown here is derived from an EMBL/GenBank/DDBJ whole genome shotgun (WGS) entry which is preliminary data.</text>
</comment>
<reference evidence="1" key="1">
    <citation type="journal article" date="2014" name="Front. Microbiol.">
        <title>High frequency of phylogenetically diverse reductive dehalogenase-homologous genes in deep subseafloor sedimentary metagenomes.</title>
        <authorList>
            <person name="Kawai M."/>
            <person name="Futagami T."/>
            <person name="Toyoda A."/>
            <person name="Takaki Y."/>
            <person name="Nishi S."/>
            <person name="Hori S."/>
            <person name="Arai W."/>
            <person name="Tsubouchi T."/>
            <person name="Morono Y."/>
            <person name="Uchiyama I."/>
            <person name="Ito T."/>
            <person name="Fujiyama A."/>
            <person name="Inagaki F."/>
            <person name="Takami H."/>
        </authorList>
    </citation>
    <scope>NUCLEOTIDE SEQUENCE</scope>
    <source>
        <strain evidence="1">Expedition CK06-06</strain>
    </source>
</reference>
<dbReference type="PRINTS" id="PR01607">
    <property type="entry name" value="APYRASEFAMLY"/>
</dbReference>
<dbReference type="EMBL" id="BARS01015133">
    <property type="protein sequence ID" value="GAF87383.1"/>
    <property type="molecule type" value="Genomic_DNA"/>
</dbReference>
<organism evidence="1">
    <name type="scientific">marine sediment metagenome</name>
    <dbReference type="NCBI Taxonomy" id="412755"/>
    <lineage>
        <taxon>unclassified sequences</taxon>
        <taxon>metagenomes</taxon>
        <taxon>ecological metagenomes</taxon>
    </lineage>
</organism>
<protein>
    <submittedName>
        <fullName evidence="1">Uncharacterized protein</fullName>
    </submittedName>
</protein>
<sequence length="105" mass="11155">GHLSVGEASRIAQTTPGIDVFLTGHSHEITPEPVKVGQTLVLQAGAFGHFLGRLQLEINPTTGRIASADNTLLPTEETPISAEEGWTRLLKVAVLIAGLLSLLFF</sequence>
<dbReference type="InterPro" id="IPR006179">
    <property type="entry name" value="5_nucleotidase/apyrase"/>
</dbReference>
<gene>
    <name evidence="1" type="ORF">S01H1_25111</name>
</gene>
<evidence type="ECO:0000313" key="1">
    <source>
        <dbReference type="EMBL" id="GAF87383.1"/>
    </source>
</evidence>
<dbReference type="GO" id="GO:0016787">
    <property type="term" value="F:hydrolase activity"/>
    <property type="evidence" value="ECO:0007669"/>
    <property type="project" value="InterPro"/>
</dbReference>
<dbReference type="InterPro" id="IPR029052">
    <property type="entry name" value="Metallo-depent_PP-like"/>
</dbReference>
<feature type="non-terminal residue" evidence="1">
    <location>
        <position position="1"/>
    </location>
</feature>
<dbReference type="SUPFAM" id="SSF56300">
    <property type="entry name" value="Metallo-dependent phosphatases"/>
    <property type="match status" value="1"/>
</dbReference>
<accession>X0T1N1</accession>
<dbReference type="Gene3D" id="3.60.21.10">
    <property type="match status" value="1"/>
</dbReference>